<sequence length="268" mass="30307">MGHELISNFMAVGLYLFVIPAALIFGLTLVNRNTKRLLATAFSMNSQVYFGFIGIFLHEFSHYLVAKLFGHKIVAVRFLKLPKSEKHTAYQPEVDSRDRALGYVNHTWNQRNIYQVLGNLFIGIAPIFGCTLALLGFARLLVPSLFNAMTSLLQSPASLDWSLFFMNLTVSNQSFWLWLLFIVISLNISIGGFDLSRADLNNSWQGFISFTVLIVLVTLLLTFVGVSTWWIKLITQFGLIILIVLGYSLVISLIAHGLVRLVYYFKIK</sequence>
<keyword evidence="1" id="KW-0472">Membrane</keyword>
<gene>
    <name evidence="2" type="ORF">C5L31_000550</name>
</gene>
<proteinExistence type="predicted"/>
<name>A0A4R5NRD2_9LACO</name>
<organism evidence="2 3">
    <name type="scientific">Secundilactobacillus malefermentans</name>
    <dbReference type="NCBI Taxonomy" id="176292"/>
    <lineage>
        <taxon>Bacteria</taxon>
        <taxon>Bacillati</taxon>
        <taxon>Bacillota</taxon>
        <taxon>Bacilli</taxon>
        <taxon>Lactobacillales</taxon>
        <taxon>Lactobacillaceae</taxon>
        <taxon>Secundilactobacillus</taxon>
    </lineage>
</organism>
<feature type="transmembrane region" description="Helical" evidence="1">
    <location>
        <begin position="207"/>
        <end position="231"/>
    </location>
</feature>
<dbReference type="OrthoDB" id="258743at2"/>
<evidence type="ECO:0000313" key="2">
    <source>
        <dbReference type="EMBL" id="TDG78955.1"/>
    </source>
</evidence>
<keyword evidence="1" id="KW-1133">Transmembrane helix</keyword>
<evidence type="ECO:0000256" key="1">
    <source>
        <dbReference type="SAM" id="Phobius"/>
    </source>
</evidence>
<dbReference type="AlphaFoldDB" id="A0A4R5NRD2"/>
<keyword evidence="1" id="KW-0812">Transmembrane</keyword>
<evidence type="ECO:0000313" key="3">
    <source>
        <dbReference type="Proteomes" id="UP000294854"/>
    </source>
</evidence>
<protein>
    <submittedName>
        <fullName evidence="2">Uncharacterized protein</fullName>
    </submittedName>
</protein>
<keyword evidence="3" id="KW-1185">Reference proteome</keyword>
<dbReference type="RefSeq" id="WP_010620438.1">
    <property type="nucleotide sequence ID" value="NZ_CP042371.1"/>
</dbReference>
<feature type="transmembrane region" description="Helical" evidence="1">
    <location>
        <begin position="6"/>
        <end position="30"/>
    </location>
</feature>
<dbReference type="STRING" id="1122149.FD44_GL000312"/>
<dbReference type="EMBL" id="PUFO01000029">
    <property type="protein sequence ID" value="TDG78955.1"/>
    <property type="molecule type" value="Genomic_DNA"/>
</dbReference>
<feature type="transmembrane region" description="Helical" evidence="1">
    <location>
        <begin position="237"/>
        <end position="263"/>
    </location>
</feature>
<comment type="caution">
    <text evidence="2">The sequence shown here is derived from an EMBL/GenBank/DDBJ whole genome shotgun (WGS) entry which is preliminary data.</text>
</comment>
<reference evidence="2 3" key="1">
    <citation type="journal article" date="2019" name="Appl. Microbiol. Biotechnol.">
        <title>Uncovering carbohydrate metabolism through a genotype-phenotype association study of 56 lactic acid bacteria genomes.</title>
        <authorList>
            <person name="Buron-Moles G."/>
            <person name="Chailyan A."/>
            <person name="Dolejs I."/>
            <person name="Forster J."/>
            <person name="Miks M.H."/>
        </authorList>
    </citation>
    <scope>NUCLEOTIDE SEQUENCE [LARGE SCALE GENOMIC DNA]</scope>
    <source>
        <strain evidence="2 3">ATCC 49373</strain>
    </source>
</reference>
<accession>A0A4R5NRD2</accession>
<dbReference type="Proteomes" id="UP000294854">
    <property type="component" value="Unassembled WGS sequence"/>
</dbReference>
<feature type="transmembrane region" description="Helical" evidence="1">
    <location>
        <begin position="120"/>
        <end position="142"/>
    </location>
</feature>
<feature type="transmembrane region" description="Helical" evidence="1">
    <location>
        <begin position="175"/>
        <end position="195"/>
    </location>
</feature>